<proteinExistence type="predicted"/>
<name>A0A7V0XEI4_UNCW3</name>
<reference evidence="1" key="1">
    <citation type="journal article" date="2020" name="mSystems">
        <title>Genome- and Community-Level Interaction Insights into Carbon Utilization and Element Cycling Functions of Hydrothermarchaeota in Hydrothermal Sediment.</title>
        <authorList>
            <person name="Zhou Z."/>
            <person name="Liu Y."/>
            <person name="Xu W."/>
            <person name="Pan J."/>
            <person name="Luo Z.H."/>
            <person name="Li M."/>
        </authorList>
    </citation>
    <scope>NUCLEOTIDE SEQUENCE [LARGE SCALE GENOMIC DNA]</scope>
    <source>
        <strain evidence="1">SpSt-1182</strain>
    </source>
</reference>
<evidence type="ECO:0000313" key="1">
    <source>
        <dbReference type="EMBL" id="HDQ99053.1"/>
    </source>
</evidence>
<accession>A0A7V0XEI4</accession>
<gene>
    <name evidence="1" type="ORF">ENN51_02025</name>
</gene>
<sequence>MLWFYRCPNCGQELNVDWPSRLERRTCRHCRREHFAPTPPGMRLLAARPFVCGAVRRLMLNHAWRRRTDGSSKVALIAWPHNDPPDLTHPKGNGTPYAERQHDGTAGDCGNGWLDLDLPDAPGSCWVAAVALTDETGRLEMEECLLTGVE</sequence>
<dbReference type="EMBL" id="DSBX01000077">
    <property type="protein sequence ID" value="HDQ99053.1"/>
    <property type="molecule type" value="Genomic_DNA"/>
</dbReference>
<organism evidence="1">
    <name type="scientific">candidate division WOR-3 bacterium</name>
    <dbReference type="NCBI Taxonomy" id="2052148"/>
    <lineage>
        <taxon>Bacteria</taxon>
        <taxon>Bacteria division WOR-3</taxon>
    </lineage>
</organism>
<comment type="caution">
    <text evidence="1">The sequence shown here is derived from an EMBL/GenBank/DDBJ whole genome shotgun (WGS) entry which is preliminary data.</text>
</comment>
<protein>
    <submittedName>
        <fullName evidence="1">Uncharacterized protein</fullName>
    </submittedName>
</protein>
<dbReference type="AlphaFoldDB" id="A0A7V0XEI4"/>
<dbReference type="Proteomes" id="UP000885672">
    <property type="component" value="Unassembled WGS sequence"/>
</dbReference>